<protein>
    <submittedName>
        <fullName evidence="2">SRPBCC family protein</fullName>
    </submittedName>
</protein>
<evidence type="ECO:0000313" key="2">
    <source>
        <dbReference type="EMBL" id="MFC5492273.1"/>
    </source>
</evidence>
<accession>A0ABW0MXV4</accession>
<proteinExistence type="predicted"/>
<gene>
    <name evidence="2" type="ORF">ACFPKY_04135</name>
</gene>
<dbReference type="Pfam" id="PF10604">
    <property type="entry name" value="Polyketide_cyc2"/>
    <property type="match status" value="1"/>
</dbReference>
<dbReference type="InterPro" id="IPR019587">
    <property type="entry name" value="Polyketide_cyclase/dehydratase"/>
</dbReference>
<sequence length="185" mass="19786">MKTGKDTTMAERISAHRTLPASPQAIFDVLADPDGHVAIDSSGMLQGASGAPVARVGDAFVVHMDREALGDVPLGTYDVRVVITRIRAPEHIEWTIEGTVKPPIGHVYGYELAPHPDGTTVTSYCDWSGAAEEWKPIFPVIDEKALRASLGLLERAVRRGYPTPAARPPTATGPARPRSGSPSSR</sequence>
<comment type="caution">
    <text evidence="2">The sequence shown here is derived from an EMBL/GenBank/DDBJ whole genome shotgun (WGS) entry which is preliminary data.</text>
</comment>
<evidence type="ECO:0000313" key="3">
    <source>
        <dbReference type="Proteomes" id="UP001595956"/>
    </source>
</evidence>
<keyword evidence="3" id="KW-1185">Reference proteome</keyword>
<evidence type="ECO:0000256" key="1">
    <source>
        <dbReference type="SAM" id="MobiDB-lite"/>
    </source>
</evidence>
<dbReference type="Gene3D" id="3.30.530.20">
    <property type="match status" value="1"/>
</dbReference>
<dbReference type="RefSeq" id="WP_379187226.1">
    <property type="nucleotide sequence ID" value="NZ_JBHSMD010000001.1"/>
</dbReference>
<name>A0ABW0MXV4_9ACTN</name>
<reference evidence="3" key="1">
    <citation type="journal article" date="2019" name="Int. J. Syst. Evol. Microbiol.">
        <title>The Global Catalogue of Microorganisms (GCM) 10K type strain sequencing project: providing services to taxonomists for standard genome sequencing and annotation.</title>
        <authorList>
            <consortium name="The Broad Institute Genomics Platform"/>
            <consortium name="The Broad Institute Genome Sequencing Center for Infectious Disease"/>
            <person name="Wu L."/>
            <person name="Ma J."/>
        </authorList>
    </citation>
    <scope>NUCLEOTIDE SEQUENCE [LARGE SCALE GENOMIC DNA]</scope>
    <source>
        <strain evidence="3">KACC 13778</strain>
    </source>
</reference>
<feature type="region of interest" description="Disordered" evidence="1">
    <location>
        <begin position="159"/>
        <end position="185"/>
    </location>
</feature>
<dbReference type="EMBL" id="JBHSMD010000001">
    <property type="protein sequence ID" value="MFC5492273.1"/>
    <property type="molecule type" value="Genomic_DNA"/>
</dbReference>
<organism evidence="2 3">
    <name type="scientific">Nocardioides caricicola</name>
    <dbReference type="NCBI Taxonomy" id="634770"/>
    <lineage>
        <taxon>Bacteria</taxon>
        <taxon>Bacillati</taxon>
        <taxon>Actinomycetota</taxon>
        <taxon>Actinomycetes</taxon>
        <taxon>Propionibacteriales</taxon>
        <taxon>Nocardioidaceae</taxon>
        <taxon>Nocardioides</taxon>
    </lineage>
</organism>
<dbReference type="InterPro" id="IPR023393">
    <property type="entry name" value="START-like_dom_sf"/>
</dbReference>
<dbReference type="SUPFAM" id="SSF55961">
    <property type="entry name" value="Bet v1-like"/>
    <property type="match status" value="1"/>
</dbReference>
<dbReference type="Proteomes" id="UP001595956">
    <property type="component" value="Unassembled WGS sequence"/>
</dbReference>